<feature type="transmembrane region" description="Helical" evidence="1">
    <location>
        <begin position="905"/>
        <end position="925"/>
    </location>
</feature>
<proteinExistence type="predicted"/>
<dbReference type="Gene3D" id="1.20.1640.10">
    <property type="entry name" value="Multidrug efflux transporter AcrB transmembrane domain"/>
    <property type="match status" value="2"/>
</dbReference>
<dbReference type="InterPro" id="IPR027463">
    <property type="entry name" value="AcrB_DN_DC_subdom"/>
</dbReference>
<dbReference type="SUPFAM" id="SSF82693">
    <property type="entry name" value="Multidrug efflux transporter AcrB pore domain, PN1, PN2, PC1 and PC2 subdomains"/>
    <property type="match status" value="2"/>
</dbReference>
<dbReference type="Gene3D" id="3.30.70.1320">
    <property type="entry name" value="Multidrug efflux transporter AcrB pore domain like"/>
    <property type="match status" value="1"/>
</dbReference>
<dbReference type="SUPFAM" id="SSF82866">
    <property type="entry name" value="Multidrug efflux transporter AcrB transmembrane domain"/>
    <property type="match status" value="2"/>
</dbReference>
<sequence>MPGAGWVIRFAIDNPLLVNLTLVLLLIVGVLSWRAMPQELFPVVQLDMAHIQTEFEGASPAEVEQQVTITIEEEFSNHEDIDYMSSTSSEGFSNIYIELKPGANVDDFMRDARTLLDRITELPELAEQPELTRIRARFPVISLSLYGDVADAALYEHAEQIRRRMMQIDGVASVAVAGDRDWEIWTVVDPHVLAARDVTLEQIMVALRDNLRDQPGGNIESLEGDIRLRGQGVPPDPAAIEQIAIRVNDAGGQLRLGDIGHVERRFEKPLTYARFDGQPSVNLTVTKTASASTIEVADQVKQLASELRLALPPSLQVGHHTDMSNYVEARLNTVKSSGLIGLVLVLLSLCVLLNLRAAAVTSFGIPVSFLVGIILLYYLGYSINMVSLFAFLIVLGMIVDDAIIVAENVYRHIEAGMAPKQAAMIGTREVMWPVIVATLTTMAAFVPMFAIGSTLGTFIQVIPVVVTCTLLGSLIEAFMVLPSHAGHILRPRPPQRRPWVDWQAWLDRYARLLRWTVSGLNRYLAVLASIGLLVVSLTYAHTRLPFEMFGNVEIGQFFVNIETPNTYSLDKSLQLAGQLEQEVLDILDEDRELGTMLTNVGVSMIDFNRTNTGSNLIQLIVDLKKPQAEGFIERWVSPLVNFGYEDFGPRQRNAETIINEVRERLARIAGVERMSILKPDAGPAGNDIEVGVVSDELDIINARTAAITDYLKQLPGVHDVRNDQEPGKLEYQYLLNEQGRRLGLTQTQIATAVRSGYLGNEVVYVTWNEKRIPVRLIYPEALRKTSQSLLELPIVLPSGGTVYLSDVADVKIARGLNDIRRRDGQRMAKITAEVDSEINTPLNITDQLAREFQPAADDSSYSLLFLGEKRDAEESFAGMFQALILALVLIFFMLTGLFKSLLDPLAVMLAIPFGIIGVVVGHAIFDYNLQFLSAVGMLALAGIIVNDSLILVDFIKHKRREGYDRISAVVEAGRVRVRPILLTTITTFLGVSPLIFFATGQTAFLSPMAVSLGFGLLFATLLILLVLPGLYLIVDDAREGMRRLARSVMQR</sequence>
<dbReference type="RefSeq" id="WP_259056945.1">
    <property type="nucleotide sequence ID" value="NZ_JANUCT010000019.1"/>
</dbReference>
<dbReference type="GO" id="GO:0042910">
    <property type="term" value="F:xenobiotic transmembrane transporter activity"/>
    <property type="evidence" value="ECO:0007669"/>
    <property type="project" value="TreeGrafter"/>
</dbReference>
<feature type="transmembrane region" description="Helical" evidence="1">
    <location>
        <begin position="876"/>
        <end position="898"/>
    </location>
</feature>
<dbReference type="GO" id="GO:0005886">
    <property type="term" value="C:plasma membrane"/>
    <property type="evidence" value="ECO:0007669"/>
    <property type="project" value="TreeGrafter"/>
</dbReference>
<evidence type="ECO:0000256" key="1">
    <source>
        <dbReference type="SAM" id="Phobius"/>
    </source>
</evidence>
<dbReference type="AlphaFoldDB" id="A0AAE3HN58"/>
<comment type="caution">
    <text evidence="2">The sequence shown here is derived from an EMBL/GenBank/DDBJ whole genome shotgun (WGS) entry which is preliminary data.</text>
</comment>
<dbReference type="Gene3D" id="3.30.70.1440">
    <property type="entry name" value="Multidrug efflux transporter AcrB pore domain"/>
    <property type="match status" value="1"/>
</dbReference>
<evidence type="ECO:0000313" key="3">
    <source>
        <dbReference type="Proteomes" id="UP001204445"/>
    </source>
</evidence>
<feature type="transmembrane region" description="Helical" evidence="1">
    <location>
        <begin position="931"/>
        <end position="955"/>
    </location>
</feature>
<feature type="transmembrane region" description="Helical" evidence="1">
    <location>
        <begin position="430"/>
        <end position="452"/>
    </location>
</feature>
<keyword evidence="3" id="KW-1185">Reference proteome</keyword>
<dbReference type="InterPro" id="IPR001036">
    <property type="entry name" value="Acrflvin-R"/>
</dbReference>
<dbReference type="Pfam" id="PF00873">
    <property type="entry name" value="ACR_tran"/>
    <property type="match status" value="1"/>
</dbReference>
<feature type="transmembrane region" description="Helical" evidence="1">
    <location>
        <begin position="1012"/>
        <end position="1034"/>
    </location>
</feature>
<reference evidence="2" key="1">
    <citation type="submission" date="2022-08" db="EMBL/GenBank/DDBJ databases">
        <title>Genomic Encyclopedia of Type Strains, Phase III (KMG-III): the genomes of soil and plant-associated and newly described type strains.</title>
        <authorList>
            <person name="Whitman W."/>
        </authorList>
    </citation>
    <scope>NUCLEOTIDE SEQUENCE</scope>
    <source>
        <strain evidence="2">HMT 1</strain>
    </source>
</reference>
<gene>
    <name evidence="2" type="ORF">J2T55_002327</name>
</gene>
<dbReference type="PRINTS" id="PR00702">
    <property type="entry name" value="ACRIFLAVINRP"/>
</dbReference>
<dbReference type="SUPFAM" id="SSF82714">
    <property type="entry name" value="Multidrug efflux transporter AcrB TolC docking domain, DN and DC subdomains"/>
    <property type="match status" value="2"/>
</dbReference>
<protein>
    <submittedName>
        <fullName evidence="2">Multidrug efflux pump subunit AcrB</fullName>
    </submittedName>
</protein>
<dbReference type="Proteomes" id="UP001204445">
    <property type="component" value="Unassembled WGS sequence"/>
</dbReference>
<feature type="transmembrane region" description="Helical" evidence="1">
    <location>
        <begin position="458"/>
        <end position="481"/>
    </location>
</feature>
<dbReference type="PANTHER" id="PTHR32063">
    <property type="match status" value="1"/>
</dbReference>
<keyword evidence="1" id="KW-0472">Membrane</keyword>
<feature type="transmembrane region" description="Helical" evidence="1">
    <location>
        <begin position="16"/>
        <end position="36"/>
    </location>
</feature>
<feature type="transmembrane region" description="Helical" evidence="1">
    <location>
        <begin position="520"/>
        <end position="540"/>
    </location>
</feature>
<organism evidence="2 3">
    <name type="scientific">Methylohalomonas lacus</name>
    <dbReference type="NCBI Taxonomy" id="398773"/>
    <lineage>
        <taxon>Bacteria</taxon>
        <taxon>Pseudomonadati</taxon>
        <taxon>Pseudomonadota</taxon>
        <taxon>Gammaproteobacteria</taxon>
        <taxon>Methylohalomonadales</taxon>
        <taxon>Methylohalomonadaceae</taxon>
        <taxon>Methylohalomonas</taxon>
    </lineage>
</organism>
<accession>A0AAE3HN58</accession>
<dbReference type="EMBL" id="JANUCT010000019">
    <property type="protein sequence ID" value="MCS3904291.1"/>
    <property type="molecule type" value="Genomic_DNA"/>
</dbReference>
<feature type="transmembrane region" description="Helical" evidence="1">
    <location>
        <begin position="338"/>
        <end position="355"/>
    </location>
</feature>
<dbReference type="Gene3D" id="3.30.2090.10">
    <property type="entry name" value="Multidrug efflux transporter AcrB TolC docking domain, DN and DC subdomains"/>
    <property type="match status" value="2"/>
</dbReference>
<dbReference type="Gene3D" id="3.30.70.1430">
    <property type="entry name" value="Multidrug efflux transporter AcrB pore domain"/>
    <property type="match status" value="2"/>
</dbReference>
<dbReference type="PANTHER" id="PTHR32063:SF33">
    <property type="entry name" value="RND SUPERFAMILY EFFLUX PUMP PERMEASE COMPONENT"/>
    <property type="match status" value="1"/>
</dbReference>
<keyword evidence="1" id="KW-1133">Transmembrane helix</keyword>
<name>A0AAE3HN58_9GAMM</name>
<feature type="transmembrane region" description="Helical" evidence="1">
    <location>
        <begin position="980"/>
        <end position="1000"/>
    </location>
</feature>
<evidence type="ECO:0000313" key="2">
    <source>
        <dbReference type="EMBL" id="MCS3904291.1"/>
    </source>
</evidence>
<keyword evidence="1" id="KW-0812">Transmembrane</keyword>